<evidence type="ECO:0000313" key="2">
    <source>
        <dbReference type="Proteomes" id="UP000199580"/>
    </source>
</evidence>
<organism evidence="1 2">
    <name type="scientific">Flavobacterium noncentrifugens</name>
    <dbReference type="NCBI Taxonomy" id="1128970"/>
    <lineage>
        <taxon>Bacteria</taxon>
        <taxon>Pseudomonadati</taxon>
        <taxon>Bacteroidota</taxon>
        <taxon>Flavobacteriia</taxon>
        <taxon>Flavobacteriales</taxon>
        <taxon>Flavobacteriaceae</taxon>
        <taxon>Flavobacterium</taxon>
    </lineage>
</organism>
<proteinExistence type="predicted"/>
<reference evidence="1 2" key="1">
    <citation type="submission" date="2016-10" db="EMBL/GenBank/DDBJ databases">
        <authorList>
            <person name="de Groot N.N."/>
        </authorList>
    </citation>
    <scope>NUCLEOTIDE SEQUENCE [LARGE SCALE GENOMIC DNA]</scope>
    <source>
        <strain evidence="1 2">CGMCC 1.10076</strain>
    </source>
</reference>
<protein>
    <submittedName>
        <fullName evidence="1">Uncharacterized protein</fullName>
    </submittedName>
</protein>
<gene>
    <name evidence="1" type="ORF">SAMN04487935_3794</name>
</gene>
<sequence length="148" mass="17076">MNYPRYEYATEDELNIFEFDSIGNKGKVTKIIQYTEMSIKGYFNLGFGDLDLETKEINDEIVTNNGDGQKVLATVVSTVYAFTAKKPDAYVYATGSNEARTRLYRMGITNNLEELKRDFYVYGLRNDEEFESFVLGEDYLGFLVTRKK</sequence>
<dbReference type="Pfam" id="PF22028">
    <property type="entry name" value="DUF6934"/>
    <property type="match status" value="1"/>
</dbReference>
<accession>A0A1G9DDT0</accession>
<dbReference type="Proteomes" id="UP000199580">
    <property type="component" value="Unassembled WGS sequence"/>
</dbReference>
<dbReference type="STRING" id="1128970.SAMN04487935_3794"/>
<evidence type="ECO:0000313" key="1">
    <source>
        <dbReference type="EMBL" id="SDK61974.1"/>
    </source>
</evidence>
<dbReference type="EMBL" id="FNEZ01000010">
    <property type="protein sequence ID" value="SDK61974.1"/>
    <property type="molecule type" value="Genomic_DNA"/>
</dbReference>
<dbReference type="OrthoDB" id="1343312at2"/>
<dbReference type="RefSeq" id="WP_091399401.1">
    <property type="nucleotide sequence ID" value="NZ_BKAI01000022.1"/>
</dbReference>
<name>A0A1G9DDT0_9FLAO</name>
<keyword evidence="2" id="KW-1185">Reference proteome</keyword>
<dbReference type="InterPro" id="IPR053865">
    <property type="entry name" value="DUF6934"/>
</dbReference>
<dbReference type="AlphaFoldDB" id="A0A1G9DDT0"/>